<protein>
    <submittedName>
        <fullName evidence="1">5-bromo-4-chloroindolyl phosphate hydrolysis protein</fullName>
    </submittedName>
</protein>
<dbReference type="Pfam" id="PF10112">
    <property type="entry name" value="Halogen_Hydrol"/>
    <property type="match status" value="1"/>
</dbReference>
<evidence type="ECO:0000313" key="1">
    <source>
        <dbReference type="EMBL" id="ATL90861.1"/>
    </source>
</evidence>
<evidence type="ECO:0000313" key="2">
    <source>
        <dbReference type="Proteomes" id="UP000223709"/>
    </source>
</evidence>
<dbReference type="EMBL" id="CP023819">
    <property type="protein sequence ID" value="ATL90861.1"/>
    <property type="molecule type" value="Genomic_DNA"/>
</dbReference>
<accession>A0A291TD14</accession>
<name>A0A291TD14_9FIRM</name>
<dbReference type="AlphaFoldDB" id="A0A291TD14"/>
<reference evidence="1 2" key="1">
    <citation type="submission" date="2017-10" db="EMBL/GenBank/DDBJ databases">
        <title>Complete Genome Sequence of Faecalibacterium prausnitzii isolated from the gut of healthy adult Indian.</title>
        <authorList>
            <person name="Bag S."/>
            <person name="Ghosh T.S."/>
            <person name="Das B."/>
        </authorList>
    </citation>
    <scope>NUCLEOTIDE SEQUENCE [LARGE SCALE GENOMIC DNA]</scope>
    <source>
        <strain evidence="1 2">Indica</strain>
    </source>
</reference>
<sequence length="207" mass="22354">MSKIIRTRKPSVLPYYAAALAFVVLCAVLPAYRLWALLAALGAAVLAFAGAKKICPPRVVETEVPFHTGVDDVDAMLTEMQQQLDTLHALNEALPDPQLSAAMARMEKAGRSIVETVEATPAKAKQVRRFANYYLPDAVNVLQQYAKLAKQGVRGENAASIRAEVEHNAASIATAFENQLDALYAAESMDLSADLTVLQNMLKGQGL</sequence>
<proteinExistence type="predicted"/>
<organism evidence="1 2">
    <name type="scientific">Faecalibacterium prausnitzii</name>
    <dbReference type="NCBI Taxonomy" id="853"/>
    <lineage>
        <taxon>Bacteria</taxon>
        <taxon>Bacillati</taxon>
        <taxon>Bacillota</taxon>
        <taxon>Clostridia</taxon>
        <taxon>Eubacteriales</taxon>
        <taxon>Oscillospiraceae</taxon>
        <taxon>Faecalibacterium</taxon>
    </lineage>
</organism>
<dbReference type="RefSeq" id="WP_098924615.1">
    <property type="nucleotide sequence ID" value="NZ_CP023819.1"/>
</dbReference>
<dbReference type="Proteomes" id="UP000223709">
    <property type="component" value="Chromosome"/>
</dbReference>
<dbReference type="InterPro" id="IPR018770">
    <property type="entry name" value="ChloroindolylP_hydrolase"/>
</dbReference>
<gene>
    <name evidence="1" type="ORF">CRH10_11440</name>
</gene>